<protein>
    <submittedName>
        <fullName evidence="1">Uncharacterized protein</fullName>
    </submittedName>
</protein>
<comment type="caution">
    <text evidence="1">The sequence shown here is derived from an EMBL/GenBank/DDBJ whole genome shotgun (WGS) entry which is preliminary data.</text>
</comment>
<accession>A0ABS4CYU2</accession>
<reference evidence="1 2" key="1">
    <citation type="submission" date="2021-01" db="EMBL/GenBank/DDBJ databases">
        <title>Genomic Encyclopedia of Type Strains, Phase IV (KMG-IV): sequencing the most valuable type-strain genomes for metagenomic binning, comparative biology and taxonomic classification.</title>
        <authorList>
            <person name="Goeker M."/>
        </authorList>
    </citation>
    <scope>NUCLEOTIDE SEQUENCE [LARGE SCALE GENOMIC DNA]</scope>
    <source>
        <strain evidence="1 2">DSM 103394</strain>
    </source>
</reference>
<proteinExistence type="predicted"/>
<gene>
    <name evidence="1" type="ORF">JOC74_003054</name>
</gene>
<dbReference type="EMBL" id="JAFDST010000003">
    <property type="protein sequence ID" value="MBP1082551.1"/>
    <property type="molecule type" value="Genomic_DNA"/>
</dbReference>
<name>A0ABS4CYU2_9BACI</name>
<keyword evidence="2" id="KW-1185">Reference proteome</keyword>
<evidence type="ECO:0000313" key="2">
    <source>
        <dbReference type="Proteomes" id="UP000674416"/>
    </source>
</evidence>
<organism evidence="1 2">
    <name type="scientific">Bacillus capparidis</name>
    <dbReference type="NCBI Taxonomy" id="1840411"/>
    <lineage>
        <taxon>Bacteria</taxon>
        <taxon>Bacillati</taxon>
        <taxon>Bacillota</taxon>
        <taxon>Bacilli</taxon>
        <taxon>Bacillales</taxon>
        <taxon>Bacillaceae</taxon>
        <taxon>Bacillus</taxon>
    </lineage>
</organism>
<evidence type="ECO:0000313" key="1">
    <source>
        <dbReference type="EMBL" id="MBP1082551.1"/>
    </source>
</evidence>
<sequence>MKTIKINKETTTDTALTMNRPRYPVYCETQPSMIAPIPIPTSNAVRKEAVAPYLRFAICSLIPSLIYHSYLKDFFLFEAKVKECK</sequence>
<dbReference type="Proteomes" id="UP000674416">
    <property type="component" value="Unassembled WGS sequence"/>
</dbReference>
<dbReference type="RefSeq" id="WP_148564354.1">
    <property type="nucleotide sequence ID" value="NZ_JAFDST010000003.1"/>
</dbReference>